<dbReference type="PROSITE" id="PS50994">
    <property type="entry name" value="INTEGRASE"/>
    <property type="match status" value="1"/>
</dbReference>
<feature type="region of interest" description="Disordered" evidence="1">
    <location>
        <begin position="76"/>
        <end position="95"/>
    </location>
</feature>
<dbReference type="PANTHER" id="PTHR46889:SF4">
    <property type="entry name" value="TRANSPOSASE INSO FOR INSERTION SEQUENCE ELEMENT IS911B-RELATED"/>
    <property type="match status" value="1"/>
</dbReference>
<organism evidence="3 4">
    <name type="scientific">Lysobacter spongiicola DSM 21749</name>
    <dbReference type="NCBI Taxonomy" id="1122188"/>
    <lineage>
        <taxon>Bacteria</taxon>
        <taxon>Pseudomonadati</taxon>
        <taxon>Pseudomonadota</taxon>
        <taxon>Gammaproteobacteria</taxon>
        <taxon>Lysobacterales</taxon>
        <taxon>Lysobacteraceae</taxon>
        <taxon>Novilysobacter</taxon>
    </lineage>
</organism>
<dbReference type="InterPro" id="IPR048020">
    <property type="entry name" value="Transpos_IS3"/>
</dbReference>
<dbReference type="Proteomes" id="UP000190061">
    <property type="component" value="Unassembled WGS sequence"/>
</dbReference>
<evidence type="ECO:0000259" key="2">
    <source>
        <dbReference type="PROSITE" id="PS50994"/>
    </source>
</evidence>
<accession>A0A1T4SL13</accession>
<dbReference type="AlphaFoldDB" id="A0A1T4SL13"/>
<evidence type="ECO:0000313" key="3">
    <source>
        <dbReference type="EMBL" id="SKA28892.1"/>
    </source>
</evidence>
<evidence type="ECO:0000256" key="1">
    <source>
        <dbReference type="SAM" id="MobiDB-lite"/>
    </source>
</evidence>
<gene>
    <name evidence="3" type="ORF">SAMN02745674_02934</name>
</gene>
<dbReference type="InterPro" id="IPR036397">
    <property type="entry name" value="RNaseH_sf"/>
</dbReference>
<dbReference type="GO" id="GO:0003676">
    <property type="term" value="F:nucleic acid binding"/>
    <property type="evidence" value="ECO:0007669"/>
    <property type="project" value="InterPro"/>
</dbReference>
<dbReference type="PANTHER" id="PTHR46889">
    <property type="entry name" value="TRANSPOSASE INSF FOR INSERTION SEQUENCE IS3B-RELATED"/>
    <property type="match status" value="1"/>
</dbReference>
<dbReference type="NCBIfam" id="NF033516">
    <property type="entry name" value="transpos_IS3"/>
    <property type="match status" value="1"/>
</dbReference>
<feature type="domain" description="Integrase catalytic" evidence="2">
    <location>
        <begin position="106"/>
        <end position="273"/>
    </location>
</feature>
<dbReference type="Pfam" id="PF13276">
    <property type="entry name" value="HTH_21"/>
    <property type="match status" value="1"/>
</dbReference>
<dbReference type="InterPro" id="IPR012337">
    <property type="entry name" value="RNaseH-like_sf"/>
</dbReference>
<name>A0A1T4SL13_9GAMM</name>
<dbReference type="Pfam" id="PF00665">
    <property type="entry name" value="rve"/>
    <property type="match status" value="1"/>
</dbReference>
<dbReference type="InterPro" id="IPR001584">
    <property type="entry name" value="Integrase_cat-core"/>
</dbReference>
<keyword evidence="4" id="KW-1185">Reference proteome</keyword>
<dbReference type="EMBL" id="FUXP01000027">
    <property type="protein sequence ID" value="SKA28892.1"/>
    <property type="molecule type" value="Genomic_DNA"/>
</dbReference>
<dbReference type="InterPro" id="IPR050900">
    <property type="entry name" value="Transposase_IS3/IS150/IS904"/>
</dbReference>
<dbReference type="STRING" id="1122188.SAMN02745674_02934"/>
<protein>
    <submittedName>
        <fullName evidence="3">Putative transposase</fullName>
    </submittedName>
</protein>
<dbReference type="Pfam" id="PF13333">
    <property type="entry name" value="rve_2"/>
    <property type="match status" value="1"/>
</dbReference>
<sequence>MCRCLRVSASGYYDWSQRLPSARQFDNERLLGRIRELHEDSRGTLGAGRMQEDLADEGETASLNRVARLMSVDGLQGWPRPKRRGQRGRPALTPPGVRNWLERDFAALEPETKWVTDITEIKTSEGKLYLCIVLDLFSQLVLGWSMHGRQDRQMVLRAVQMAVWQRQGSDQVILHSDRGSQFRSGDYQRYLAANGLVCSMSAVGHCGDNAACEGFFGLLKRERVYRMKYATLDAARADVFEYIERSHNPRMRRRLARQDQKFSTLSQPSVISG</sequence>
<dbReference type="Gene3D" id="3.30.420.10">
    <property type="entry name" value="Ribonuclease H-like superfamily/Ribonuclease H"/>
    <property type="match status" value="1"/>
</dbReference>
<feature type="compositionally biased region" description="Polar residues" evidence="1">
    <location>
        <begin position="261"/>
        <end position="273"/>
    </location>
</feature>
<evidence type="ECO:0000313" key="4">
    <source>
        <dbReference type="Proteomes" id="UP000190061"/>
    </source>
</evidence>
<reference evidence="3 4" key="1">
    <citation type="submission" date="2017-02" db="EMBL/GenBank/DDBJ databases">
        <authorList>
            <person name="Peterson S.W."/>
        </authorList>
    </citation>
    <scope>NUCLEOTIDE SEQUENCE [LARGE SCALE GENOMIC DNA]</scope>
    <source>
        <strain evidence="3 4">DSM 21749</strain>
    </source>
</reference>
<dbReference type="GO" id="GO:0015074">
    <property type="term" value="P:DNA integration"/>
    <property type="evidence" value="ECO:0007669"/>
    <property type="project" value="InterPro"/>
</dbReference>
<proteinExistence type="predicted"/>
<dbReference type="SUPFAM" id="SSF53098">
    <property type="entry name" value="Ribonuclease H-like"/>
    <property type="match status" value="1"/>
</dbReference>
<dbReference type="InterPro" id="IPR025948">
    <property type="entry name" value="HTH-like_dom"/>
</dbReference>
<feature type="region of interest" description="Disordered" evidence="1">
    <location>
        <begin position="253"/>
        <end position="273"/>
    </location>
</feature>